<dbReference type="Proteomes" id="UP000193933">
    <property type="component" value="Unassembled WGS sequence"/>
</dbReference>
<dbReference type="Pfam" id="PF00004">
    <property type="entry name" value="AAA"/>
    <property type="match status" value="2"/>
</dbReference>
<dbReference type="CDD" id="cd19481">
    <property type="entry name" value="RecA-like_protease"/>
    <property type="match status" value="1"/>
</dbReference>
<dbReference type="InterPro" id="IPR003593">
    <property type="entry name" value="AAA+_ATPase"/>
</dbReference>
<dbReference type="Gene3D" id="3.40.50.300">
    <property type="entry name" value="P-loop containing nucleotide triphosphate hydrolases"/>
    <property type="match status" value="2"/>
</dbReference>
<dbReference type="AlphaFoldDB" id="A0A1X1BRU2"/>
<reference evidence="2 3" key="1">
    <citation type="journal article" date="2017" name="Antonie Van Leeuwenhoek">
        <title>Phylogenomic resolution of the bacterial genus Pantoea and its relationship with Erwinia and Tatumella.</title>
        <authorList>
            <person name="Palmer M."/>
            <person name="Steenkamp E.T."/>
            <person name="Coetzee M.P."/>
            <person name="Chan W.Y."/>
            <person name="van Zyl E."/>
            <person name="De Maayer P."/>
            <person name="Coutinho T.A."/>
            <person name="Blom J."/>
            <person name="Smits T.H."/>
            <person name="Duffy B."/>
            <person name="Venter S.N."/>
        </authorList>
    </citation>
    <scope>NUCLEOTIDE SEQUENCE [LARGE SCALE GENOMIC DNA]</scope>
    <source>
        <strain evidence="2 3">LMG 24534</strain>
    </source>
</reference>
<dbReference type="InterPro" id="IPR050168">
    <property type="entry name" value="AAA_ATPase_domain"/>
</dbReference>
<proteinExistence type="predicted"/>
<feature type="domain" description="AAA+ ATPase" evidence="1">
    <location>
        <begin position="249"/>
        <end position="381"/>
    </location>
</feature>
<accession>A0A1X1BRU2</accession>
<dbReference type="InterPro" id="IPR003959">
    <property type="entry name" value="ATPase_AAA_core"/>
</dbReference>
<protein>
    <recommendedName>
        <fullName evidence="1">AAA+ ATPase domain-containing protein</fullName>
    </recommendedName>
</protein>
<dbReference type="SUPFAM" id="SSF52540">
    <property type="entry name" value="P-loop containing nucleoside triphosphate hydrolases"/>
    <property type="match status" value="2"/>
</dbReference>
<dbReference type="PANTHER" id="PTHR23077">
    <property type="entry name" value="AAA-FAMILY ATPASE"/>
    <property type="match status" value="1"/>
</dbReference>
<gene>
    <name evidence="2" type="ORF">HA41_17640</name>
</gene>
<dbReference type="GO" id="GO:0031593">
    <property type="term" value="F:polyubiquitin modification-dependent protein binding"/>
    <property type="evidence" value="ECO:0007669"/>
    <property type="project" value="TreeGrafter"/>
</dbReference>
<evidence type="ECO:0000313" key="3">
    <source>
        <dbReference type="Proteomes" id="UP000193933"/>
    </source>
</evidence>
<keyword evidence="3" id="KW-1185">Reference proteome</keyword>
<evidence type="ECO:0000313" key="2">
    <source>
        <dbReference type="EMBL" id="ORM50879.1"/>
    </source>
</evidence>
<dbReference type="GO" id="GO:0005524">
    <property type="term" value="F:ATP binding"/>
    <property type="evidence" value="ECO:0007669"/>
    <property type="project" value="InterPro"/>
</dbReference>
<dbReference type="EMBL" id="MLFN01000070">
    <property type="protein sequence ID" value="ORM50879.1"/>
    <property type="molecule type" value="Genomic_DNA"/>
</dbReference>
<dbReference type="PANTHER" id="PTHR23077:SF194">
    <property type="entry name" value="ATPASE FAMILY GENE 2 PROTEIN HOMOLOG B"/>
    <property type="match status" value="1"/>
</dbReference>
<organism evidence="2 3">
    <name type="scientific">Pantoea conspicua</name>
    <dbReference type="NCBI Taxonomy" id="472705"/>
    <lineage>
        <taxon>Bacteria</taxon>
        <taxon>Pseudomonadati</taxon>
        <taxon>Pseudomonadota</taxon>
        <taxon>Gammaproteobacteria</taxon>
        <taxon>Enterobacterales</taxon>
        <taxon>Erwiniaceae</taxon>
        <taxon>Pantoea</taxon>
    </lineage>
</organism>
<dbReference type="InterPro" id="IPR027417">
    <property type="entry name" value="P-loop_NTPase"/>
</dbReference>
<dbReference type="RefSeq" id="WP_244175151.1">
    <property type="nucleotide sequence ID" value="NZ_MLFN01000070.1"/>
</dbReference>
<dbReference type="GO" id="GO:0005829">
    <property type="term" value="C:cytosol"/>
    <property type="evidence" value="ECO:0007669"/>
    <property type="project" value="TreeGrafter"/>
</dbReference>
<sequence>MNAEKSAELTEVAEMNYRDTKMQQWILRILFRLGAHKQFITQHGFSNQQLADYLHLTHENPFNFSQQDQDSLLNKLRKYYQDAEQHNSLTQYSIFHSAVSRFSTRIGLNSDEKSILEFTLQLHQERLLGDVTEWLGPLTSANVYRVLAAILDITEIDVRDALGPTSTLTKTGLISLEMNGAHLLRSKLEPFSPTLSERLYAGETSPARLLQGMINSCGPAQLTLNNYAYIPAVNILRQWLHHALSTDRVGVNILIHGQPGSGKSQLCRLIAEELQTPLYEVSSENEALRPLSGSCRLRAWRAAQRLFIEEKSLILLDEAEDVFVESPGIHNSNPLPLAKAWINRLLEENVVPSLWVANDISCMDPALVRRFDMVIELNAPPRELRAEIIQQACGEILAPDAISQLAEAPYLAPAVVNRAASVLKGIGDKLSKEKRHETLMYLINNTLKAQGHRPIKRHVAAQTSALYDSAFINSDVPLGEIGKTLMRGQSARFCLYGPPGTGKTAWVYWLAKQLDMVVIERKASQLFGRYVGESEQNIAALFDQAYRDNALLLIDEIDSFLSVRDEFQSPWQVSSANEMLSQMAQFEGILIATTNRFDVPDAAALRRFDLKVRFNYLCDEQAVALLNLYCRELQLNEPQSGVIKEISKLDYLTPGDFALVARQHQFRPVTSVEAFVAALKTECWMKKRDQSAIGFLH</sequence>
<dbReference type="GO" id="GO:0016887">
    <property type="term" value="F:ATP hydrolysis activity"/>
    <property type="evidence" value="ECO:0007669"/>
    <property type="project" value="InterPro"/>
</dbReference>
<comment type="caution">
    <text evidence="2">The sequence shown here is derived from an EMBL/GenBank/DDBJ whole genome shotgun (WGS) entry which is preliminary data.</text>
</comment>
<name>A0A1X1BRU2_9GAMM</name>
<dbReference type="GO" id="GO:0030970">
    <property type="term" value="P:retrograde protein transport, ER to cytosol"/>
    <property type="evidence" value="ECO:0007669"/>
    <property type="project" value="TreeGrafter"/>
</dbReference>
<feature type="domain" description="AAA+ ATPase" evidence="1">
    <location>
        <begin position="489"/>
        <end position="619"/>
    </location>
</feature>
<evidence type="ECO:0000259" key="1">
    <source>
        <dbReference type="SMART" id="SM00382"/>
    </source>
</evidence>
<dbReference type="SMART" id="SM00382">
    <property type="entry name" value="AAA"/>
    <property type="match status" value="2"/>
</dbReference>